<dbReference type="InterPro" id="IPR000600">
    <property type="entry name" value="ROK"/>
</dbReference>
<reference evidence="2 3" key="1">
    <citation type="submission" date="2020-10" db="EMBL/GenBank/DDBJ databases">
        <title>Novel species in genus Corynebacterium.</title>
        <authorList>
            <person name="Zhang G."/>
        </authorList>
    </citation>
    <scope>NUCLEOTIDE SEQUENCE [LARGE SCALE GENOMIC DNA]</scope>
    <source>
        <strain evidence="2 3">DSM 45110</strain>
    </source>
</reference>
<name>A0ABR9ZGY8_9CORY</name>
<dbReference type="PANTHER" id="PTHR18964">
    <property type="entry name" value="ROK (REPRESSOR, ORF, KINASE) FAMILY"/>
    <property type="match status" value="1"/>
</dbReference>
<gene>
    <name evidence="2" type="ORF">IRY30_01045</name>
</gene>
<evidence type="ECO:0000313" key="2">
    <source>
        <dbReference type="EMBL" id="MBF4552667.1"/>
    </source>
</evidence>
<organism evidence="2 3">
    <name type="scientific">Corynebacterium suicordis DSM 45110</name>
    <dbReference type="NCBI Taxonomy" id="1121369"/>
    <lineage>
        <taxon>Bacteria</taxon>
        <taxon>Bacillati</taxon>
        <taxon>Actinomycetota</taxon>
        <taxon>Actinomycetes</taxon>
        <taxon>Mycobacteriales</taxon>
        <taxon>Corynebacteriaceae</taxon>
        <taxon>Corynebacterium</taxon>
    </lineage>
</organism>
<protein>
    <submittedName>
        <fullName evidence="2">ROK family transcriptional regulator</fullName>
    </submittedName>
</protein>
<dbReference type="PANTHER" id="PTHR18964:SF149">
    <property type="entry name" value="BIFUNCTIONAL UDP-N-ACETYLGLUCOSAMINE 2-EPIMERASE_N-ACETYLMANNOSAMINE KINASE"/>
    <property type="match status" value="1"/>
</dbReference>
<comment type="caution">
    <text evidence="2">The sequence shown here is derived from an EMBL/GenBank/DDBJ whole genome shotgun (WGS) entry which is preliminary data.</text>
</comment>
<dbReference type="Proteomes" id="UP000635902">
    <property type="component" value="Unassembled WGS sequence"/>
</dbReference>
<dbReference type="SUPFAM" id="SSF53067">
    <property type="entry name" value="Actin-like ATPase domain"/>
    <property type="match status" value="1"/>
</dbReference>
<evidence type="ECO:0000256" key="1">
    <source>
        <dbReference type="ARBA" id="ARBA00006479"/>
    </source>
</evidence>
<dbReference type="InterPro" id="IPR036390">
    <property type="entry name" value="WH_DNA-bd_sf"/>
</dbReference>
<dbReference type="EMBL" id="JADKMY010000001">
    <property type="protein sequence ID" value="MBF4552667.1"/>
    <property type="molecule type" value="Genomic_DNA"/>
</dbReference>
<dbReference type="SUPFAM" id="SSF46785">
    <property type="entry name" value="Winged helix' DNA-binding domain"/>
    <property type="match status" value="1"/>
</dbReference>
<dbReference type="Gene3D" id="1.10.10.10">
    <property type="entry name" value="Winged helix-like DNA-binding domain superfamily/Winged helix DNA-binding domain"/>
    <property type="match status" value="1"/>
</dbReference>
<sequence length="388" mass="41925">MPDHFQLPRTPEAACLHQIALQPGISRIDLQGTLQLSASTTSRAIQSLTERKLVTHTSTNSSGSTRGRPPQGLRVDASHLLVAGAHIGLRHTYLALYDGAGRVLKDRTLDINAADHSPEEFLEHIGRVLEHLYRALPDSPPLHSAGFSFSAHVDAHSHVDSAAFGWDYVDARALLTPGLQWAGTLDPEHIFISHGVEAMAGYQLMATPLPAHSSASSTLYFYARELLNHTWIFNGRVHRPFTGRQPSFFTAIFGSSSFPADATPHPLSISTTLRVAQSRGLQCSSIQQLDQLSATDPIARELLEERAELLAQLISMTADVVDPQSVVLAGEGFTGVPRLLPSIAAGVKGRDLRLQPGHIQSTHSAARATALAAIRADPMSLPISLEKM</sequence>
<dbReference type="Gene3D" id="3.30.420.40">
    <property type="match status" value="2"/>
</dbReference>
<dbReference type="RefSeq" id="WP_194555559.1">
    <property type="nucleotide sequence ID" value="NZ_JADKMY010000001.1"/>
</dbReference>
<dbReference type="InterPro" id="IPR043129">
    <property type="entry name" value="ATPase_NBD"/>
</dbReference>
<keyword evidence="3" id="KW-1185">Reference proteome</keyword>
<dbReference type="InterPro" id="IPR036388">
    <property type="entry name" value="WH-like_DNA-bd_sf"/>
</dbReference>
<evidence type="ECO:0000313" key="3">
    <source>
        <dbReference type="Proteomes" id="UP000635902"/>
    </source>
</evidence>
<accession>A0ABR9ZGY8</accession>
<proteinExistence type="inferred from homology"/>
<comment type="similarity">
    <text evidence="1">Belongs to the ROK (NagC/XylR) family.</text>
</comment>